<name>A0A409WQS3_9AGAR</name>
<dbReference type="EMBL" id="NHTK01005334">
    <property type="protein sequence ID" value="PPQ80863.1"/>
    <property type="molecule type" value="Genomic_DNA"/>
</dbReference>
<keyword evidence="2" id="KW-1185">Reference proteome</keyword>
<gene>
    <name evidence="1" type="ORF">CVT24_013165</name>
</gene>
<dbReference type="Proteomes" id="UP000284842">
    <property type="component" value="Unassembled WGS sequence"/>
</dbReference>
<dbReference type="InParanoid" id="A0A409WQS3"/>
<dbReference type="STRING" id="181874.A0A409WQS3"/>
<dbReference type="OrthoDB" id="3058807at2759"/>
<accession>A0A409WQS3</accession>
<evidence type="ECO:0000313" key="1">
    <source>
        <dbReference type="EMBL" id="PPQ80863.1"/>
    </source>
</evidence>
<protein>
    <submittedName>
        <fullName evidence="1">Uncharacterized protein</fullName>
    </submittedName>
</protein>
<evidence type="ECO:0000313" key="2">
    <source>
        <dbReference type="Proteomes" id="UP000284842"/>
    </source>
</evidence>
<reference evidence="1 2" key="1">
    <citation type="journal article" date="2018" name="Evol. Lett.">
        <title>Horizontal gene cluster transfer increased hallucinogenic mushroom diversity.</title>
        <authorList>
            <person name="Reynolds H.T."/>
            <person name="Vijayakumar V."/>
            <person name="Gluck-Thaler E."/>
            <person name="Korotkin H.B."/>
            <person name="Matheny P.B."/>
            <person name="Slot J.C."/>
        </authorList>
    </citation>
    <scope>NUCLEOTIDE SEQUENCE [LARGE SCALE GENOMIC DNA]</scope>
    <source>
        <strain evidence="1 2">2629</strain>
    </source>
</reference>
<organism evidence="1 2">
    <name type="scientific">Panaeolus cyanescens</name>
    <dbReference type="NCBI Taxonomy" id="181874"/>
    <lineage>
        <taxon>Eukaryota</taxon>
        <taxon>Fungi</taxon>
        <taxon>Dikarya</taxon>
        <taxon>Basidiomycota</taxon>
        <taxon>Agaricomycotina</taxon>
        <taxon>Agaricomycetes</taxon>
        <taxon>Agaricomycetidae</taxon>
        <taxon>Agaricales</taxon>
        <taxon>Agaricineae</taxon>
        <taxon>Galeropsidaceae</taxon>
        <taxon>Panaeolus</taxon>
    </lineage>
</organism>
<proteinExistence type="predicted"/>
<comment type="caution">
    <text evidence="1">The sequence shown here is derived from an EMBL/GenBank/DDBJ whole genome shotgun (WGS) entry which is preliminary data.</text>
</comment>
<dbReference type="AlphaFoldDB" id="A0A409WQS3"/>
<sequence length="345" mass="38900">MRVTDMPIRFKLSLSTSLVLPSSVYNNRSDMENPLSNSQVSLLSLTPSNLDLDDLANSTIAAFRVLEPWCLNRQTPINAQSAAARIVVFQVDRYVAALNLSILAAKYGFTVAEEAISLENFIGRATLDEIQYCILRMLEIAQRGQKNSAEALECFRDVRETLSGAIRRAKGMTESALDRLTAELGIVTEQLRTLEEGIPVLERFAASVKLYADWWNLMDVQTFSIESRTEPSELITDHTDQSNVPASRFRTRTIIHSWKRVQKEYVAYSGKIGALQDEYPSILKKGRYSSREALLYAVQHQAEENNNPTSPSSPSGTVLRRIFDLGSQHRVRRIREFFTSASRSK</sequence>